<protein>
    <submittedName>
        <fullName evidence="7">Rieske domain-containing protein isoform X1</fullName>
    </submittedName>
</protein>
<dbReference type="KEGG" id="bspl:114854008"/>
<sequence>MASGRGDEEGSADGAAWRLVGRASELAGTRCRLMYSSLGRGSDVCLFYVKGEFFAMDARCSHSGGPLCEGDIEEADGVLQVFCPWHDYNFDLRTRKSGTSLQNRRCSHCCELRVTSRGSSEGDVTSFLRLQSFSCRPHTHHPLNELRAGHESPLDLKQWQIWAVNNTGTKKAI</sequence>
<dbReference type="InParanoid" id="A0A6P7MB76"/>
<evidence type="ECO:0000256" key="3">
    <source>
        <dbReference type="ARBA" id="ARBA00023004"/>
    </source>
</evidence>
<reference evidence="7" key="1">
    <citation type="submission" date="2025-08" db="UniProtKB">
        <authorList>
            <consortium name="RefSeq"/>
        </authorList>
    </citation>
    <scope>IDENTIFICATION</scope>
</reference>
<evidence type="ECO:0000313" key="7">
    <source>
        <dbReference type="RefSeq" id="XP_029003855.1"/>
    </source>
</evidence>
<evidence type="ECO:0000256" key="2">
    <source>
        <dbReference type="ARBA" id="ARBA00022723"/>
    </source>
</evidence>
<evidence type="ECO:0000259" key="5">
    <source>
        <dbReference type="PROSITE" id="PS51296"/>
    </source>
</evidence>
<keyword evidence="6" id="KW-1185">Reference proteome</keyword>
<dbReference type="CDD" id="cd03467">
    <property type="entry name" value="Rieske"/>
    <property type="match status" value="1"/>
</dbReference>
<dbReference type="AlphaFoldDB" id="A0A6P7MB76"/>
<dbReference type="PANTHER" id="PTHR21496">
    <property type="entry name" value="FERREDOXIN-RELATED"/>
    <property type="match status" value="1"/>
</dbReference>
<dbReference type="Gene3D" id="2.102.10.10">
    <property type="entry name" value="Rieske [2Fe-2S] iron-sulphur domain"/>
    <property type="match status" value="1"/>
</dbReference>
<gene>
    <name evidence="7" type="primary">si:ch211-212d10.2</name>
</gene>
<dbReference type="InterPro" id="IPR017941">
    <property type="entry name" value="Rieske_2Fe-2S"/>
</dbReference>
<dbReference type="PROSITE" id="PS51296">
    <property type="entry name" value="RIESKE"/>
    <property type="match status" value="1"/>
</dbReference>
<dbReference type="GO" id="GO:0046872">
    <property type="term" value="F:metal ion binding"/>
    <property type="evidence" value="ECO:0007669"/>
    <property type="project" value="UniProtKB-KW"/>
</dbReference>
<dbReference type="Pfam" id="PF22543">
    <property type="entry name" value="Rieske_4"/>
    <property type="match status" value="1"/>
</dbReference>
<dbReference type="GeneID" id="114854008"/>
<keyword evidence="1" id="KW-0001">2Fe-2S</keyword>
<dbReference type="GO" id="GO:0051537">
    <property type="term" value="F:2 iron, 2 sulfur cluster binding"/>
    <property type="evidence" value="ECO:0007669"/>
    <property type="project" value="UniProtKB-KW"/>
</dbReference>
<dbReference type="InterPro" id="IPR054716">
    <property type="entry name" value="Sol_Rieske_ferrdox_dom"/>
</dbReference>
<keyword evidence="3" id="KW-0408">Iron</keyword>
<evidence type="ECO:0000256" key="1">
    <source>
        <dbReference type="ARBA" id="ARBA00022714"/>
    </source>
</evidence>
<dbReference type="PANTHER" id="PTHR21496:SF19">
    <property type="entry name" value="SI:CH211-212D10.2"/>
    <property type="match status" value="1"/>
</dbReference>
<name>A0A6P7MB76_BETSP</name>
<feature type="domain" description="Rieske" evidence="5">
    <location>
        <begin position="17"/>
        <end position="106"/>
    </location>
</feature>
<dbReference type="SUPFAM" id="SSF50022">
    <property type="entry name" value="ISP domain"/>
    <property type="match status" value="1"/>
</dbReference>
<dbReference type="InterPro" id="IPR036922">
    <property type="entry name" value="Rieske_2Fe-2S_sf"/>
</dbReference>
<evidence type="ECO:0000256" key="4">
    <source>
        <dbReference type="ARBA" id="ARBA00023014"/>
    </source>
</evidence>
<proteinExistence type="predicted"/>
<keyword evidence="2" id="KW-0479">Metal-binding</keyword>
<organism evidence="6 7">
    <name type="scientific">Betta splendens</name>
    <name type="common">Siamese fighting fish</name>
    <dbReference type="NCBI Taxonomy" id="158456"/>
    <lineage>
        <taxon>Eukaryota</taxon>
        <taxon>Metazoa</taxon>
        <taxon>Chordata</taxon>
        <taxon>Craniata</taxon>
        <taxon>Vertebrata</taxon>
        <taxon>Euteleostomi</taxon>
        <taxon>Actinopterygii</taxon>
        <taxon>Neopterygii</taxon>
        <taxon>Teleostei</taxon>
        <taxon>Neoteleostei</taxon>
        <taxon>Acanthomorphata</taxon>
        <taxon>Anabantaria</taxon>
        <taxon>Anabantiformes</taxon>
        <taxon>Anabantoidei</taxon>
        <taxon>Osphronemidae</taxon>
        <taxon>Betta</taxon>
    </lineage>
</organism>
<evidence type="ECO:0000313" key="6">
    <source>
        <dbReference type="Proteomes" id="UP000515150"/>
    </source>
</evidence>
<keyword evidence="4" id="KW-0411">Iron-sulfur</keyword>
<dbReference type="OrthoDB" id="426882at2759"/>
<dbReference type="Proteomes" id="UP000515150">
    <property type="component" value="Chromosome 4"/>
</dbReference>
<dbReference type="RefSeq" id="XP_029003855.1">
    <property type="nucleotide sequence ID" value="XM_029148022.1"/>
</dbReference>
<accession>A0A6P7MB76</accession>